<dbReference type="GO" id="GO:0003676">
    <property type="term" value="F:nucleic acid binding"/>
    <property type="evidence" value="ECO:0007669"/>
    <property type="project" value="InterPro"/>
</dbReference>
<dbReference type="EC" id="2.1.1.-" evidence="5"/>
<evidence type="ECO:0000256" key="5">
    <source>
        <dbReference type="HAMAP-Rule" id="MF_03187"/>
    </source>
</evidence>
<dbReference type="InterPro" id="IPR002052">
    <property type="entry name" value="DNA_methylase_N6_adenine_CS"/>
</dbReference>
<dbReference type="Proteomes" id="UP000827092">
    <property type="component" value="Unassembled WGS sequence"/>
</dbReference>
<dbReference type="AlphaFoldDB" id="A0AAV6UQJ6"/>
<keyword evidence="4 5" id="KW-0808">Transferase</keyword>
<dbReference type="Pfam" id="PF10237">
    <property type="entry name" value="N6-adenineMlase"/>
    <property type="match status" value="1"/>
</dbReference>
<dbReference type="PANTHER" id="PTHR13200:SF0">
    <property type="entry name" value="EEF1A LYSINE METHYLTRANSFERASE 1"/>
    <property type="match status" value="1"/>
</dbReference>
<dbReference type="InterPro" id="IPR019369">
    <property type="entry name" value="Efm5/EEF1AKMT1"/>
</dbReference>
<keyword evidence="7" id="KW-1185">Reference proteome</keyword>
<comment type="similarity">
    <text evidence="5">Belongs to the class I-like SAM-binding methyltransferase superfamily. EFM5 family.</text>
</comment>
<organism evidence="6 7">
    <name type="scientific">Oedothorax gibbosus</name>
    <dbReference type="NCBI Taxonomy" id="931172"/>
    <lineage>
        <taxon>Eukaryota</taxon>
        <taxon>Metazoa</taxon>
        <taxon>Ecdysozoa</taxon>
        <taxon>Arthropoda</taxon>
        <taxon>Chelicerata</taxon>
        <taxon>Arachnida</taxon>
        <taxon>Araneae</taxon>
        <taxon>Araneomorphae</taxon>
        <taxon>Entelegynae</taxon>
        <taxon>Araneoidea</taxon>
        <taxon>Linyphiidae</taxon>
        <taxon>Erigoninae</taxon>
        <taxon>Oedothorax</taxon>
    </lineage>
</organism>
<evidence type="ECO:0000256" key="2">
    <source>
        <dbReference type="ARBA" id="ARBA00022490"/>
    </source>
</evidence>
<evidence type="ECO:0000256" key="4">
    <source>
        <dbReference type="ARBA" id="ARBA00022679"/>
    </source>
</evidence>
<keyword evidence="2 5" id="KW-0963">Cytoplasm</keyword>
<dbReference type="EMBL" id="JAFNEN010000322">
    <property type="protein sequence ID" value="KAG8185855.1"/>
    <property type="molecule type" value="Genomic_DNA"/>
</dbReference>
<reference evidence="6 7" key="1">
    <citation type="journal article" date="2022" name="Nat. Ecol. Evol.">
        <title>A masculinizing supergene underlies an exaggerated male reproductive morph in a spider.</title>
        <authorList>
            <person name="Hendrickx F."/>
            <person name="De Corte Z."/>
            <person name="Sonet G."/>
            <person name="Van Belleghem S.M."/>
            <person name="Kostlbacher S."/>
            <person name="Vangestel C."/>
        </authorList>
    </citation>
    <scope>NUCLEOTIDE SEQUENCE [LARGE SCALE GENOMIC DNA]</scope>
    <source>
        <strain evidence="6">W744_W776</strain>
    </source>
</reference>
<evidence type="ECO:0000256" key="3">
    <source>
        <dbReference type="ARBA" id="ARBA00022603"/>
    </source>
</evidence>
<gene>
    <name evidence="6" type="ORF">JTE90_004397</name>
</gene>
<keyword evidence="3 5" id="KW-0489">Methyltransferase</keyword>
<dbReference type="GO" id="GO:0032259">
    <property type="term" value="P:methylation"/>
    <property type="evidence" value="ECO:0007669"/>
    <property type="project" value="UniProtKB-KW"/>
</dbReference>
<dbReference type="GO" id="GO:0016279">
    <property type="term" value="F:protein-lysine N-methyltransferase activity"/>
    <property type="evidence" value="ECO:0007669"/>
    <property type="project" value="UniProtKB-UniRule"/>
</dbReference>
<dbReference type="HAMAP" id="MF_03187">
    <property type="entry name" value="Methyltr_EFM5"/>
    <property type="match status" value="1"/>
</dbReference>
<accession>A0AAV6UQJ6</accession>
<comment type="subcellular location">
    <subcellularLocation>
        <location evidence="1 5">Cytoplasm</location>
    </subcellularLocation>
</comment>
<proteinExistence type="inferred from homology"/>
<dbReference type="PROSITE" id="PS00092">
    <property type="entry name" value="N6_MTASE"/>
    <property type="match status" value="1"/>
</dbReference>
<comment type="caution">
    <text evidence="6">The sequence shown here is derived from an EMBL/GenBank/DDBJ whole genome shotgun (WGS) entry which is preliminary data.</text>
</comment>
<dbReference type="InterPro" id="IPR041370">
    <property type="entry name" value="Mlase_EEF1AKMT1/ZCCHC4"/>
</dbReference>
<name>A0AAV6UQJ6_9ARAC</name>
<dbReference type="PANTHER" id="PTHR13200">
    <property type="entry name" value="EEF1A LYSINE METHYLTRANSFERASE 1"/>
    <property type="match status" value="1"/>
</dbReference>
<sequence>MEDDEDIVLSEHARLALQAFLDEKSAALNSCDDNFVEEDWELSQFWYNTETSVTLARSALECVGETGRIACVSCPSIYNQLRQFTSESSENYLFEYDKRFQDKFPDRAIFYDYKNPLSIDDKFKAYFDIVFADPPFLSTECIEKFVETIHFLTHKKIVICTGEVMEESVKELLDLKTCDFVPQHERKLGNEFRCYANFDFDQCIAKIKSTSDVNG</sequence>
<evidence type="ECO:0000256" key="1">
    <source>
        <dbReference type="ARBA" id="ARBA00004496"/>
    </source>
</evidence>
<protein>
    <recommendedName>
        <fullName evidence="5">Protein-lysine N-methyltransferase JTE90_004397</fullName>
        <ecNumber evidence="5">2.1.1.-</ecNumber>
    </recommendedName>
</protein>
<comment type="function">
    <text evidence="5">S-adenosyl-L-methionine-dependent protein-lysine N-methyltransferase that methylates elongation factor 1-alpha.</text>
</comment>
<evidence type="ECO:0000313" key="6">
    <source>
        <dbReference type="EMBL" id="KAG8185855.1"/>
    </source>
</evidence>
<dbReference type="GO" id="GO:0005737">
    <property type="term" value="C:cytoplasm"/>
    <property type="evidence" value="ECO:0007669"/>
    <property type="project" value="UniProtKB-SubCell"/>
</dbReference>
<evidence type="ECO:0000313" key="7">
    <source>
        <dbReference type="Proteomes" id="UP000827092"/>
    </source>
</evidence>